<accession>A0A9P5YSE9</accession>
<gene>
    <name evidence="2" type="ORF">BDN70DRAFT_412737</name>
</gene>
<evidence type="ECO:0000256" key="1">
    <source>
        <dbReference type="SAM" id="MobiDB-lite"/>
    </source>
</evidence>
<keyword evidence="3" id="KW-1185">Reference proteome</keyword>
<feature type="region of interest" description="Disordered" evidence="1">
    <location>
        <begin position="1"/>
        <end position="32"/>
    </location>
</feature>
<evidence type="ECO:0000313" key="3">
    <source>
        <dbReference type="Proteomes" id="UP000807469"/>
    </source>
</evidence>
<dbReference type="EMBL" id="MU155470">
    <property type="protein sequence ID" value="KAF9473101.1"/>
    <property type="molecule type" value="Genomic_DNA"/>
</dbReference>
<protein>
    <submittedName>
        <fullName evidence="2">Uncharacterized protein</fullName>
    </submittedName>
</protein>
<evidence type="ECO:0000313" key="2">
    <source>
        <dbReference type="EMBL" id="KAF9473101.1"/>
    </source>
</evidence>
<reference evidence="2" key="1">
    <citation type="submission" date="2020-11" db="EMBL/GenBank/DDBJ databases">
        <authorList>
            <consortium name="DOE Joint Genome Institute"/>
            <person name="Ahrendt S."/>
            <person name="Riley R."/>
            <person name="Andreopoulos W."/>
            <person name="Labutti K."/>
            <person name="Pangilinan J."/>
            <person name="Ruiz-Duenas F.J."/>
            <person name="Barrasa J.M."/>
            <person name="Sanchez-Garcia M."/>
            <person name="Camarero S."/>
            <person name="Miyauchi S."/>
            <person name="Serrano A."/>
            <person name="Linde D."/>
            <person name="Babiker R."/>
            <person name="Drula E."/>
            <person name="Ayuso-Fernandez I."/>
            <person name="Pacheco R."/>
            <person name="Padilla G."/>
            <person name="Ferreira P."/>
            <person name="Barriuso J."/>
            <person name="Kellner H."/>
            <person name="Castanera R."/>
            <person name="Alfaro M."/>
            <person name="Ramirez L."/>
            <person name="Pisabarro A.G."/>
            <person name="Kuo A."/>
            <person name="Tritt A."/>
            <person name="Lipzen A."/>
            <person name="He G."/>
            <person name="Yan M."/>
            <person name="Ng V."/>
            <person name="Cullen D."/>
            <person name="Martin F."/>
            <person name="Rosso M.-N."/>
            <person name="Henrissat B."/>
            <person name="Hibbett D."/>
            <person name="Martinez A.T."/>
            <person name="Grigoriev I.V."/>
        </authorList>
    </citation>
    <scope>NUCLEOTIDE SEQUENCE</scope>
    <source>
        <strain evidence="2">CIRM-BRFM 674</strain>
    </source>
</reference>
<proteinExistence type="predicted"/>
<name>A0A9P5YSE9_9AGAR</name>
<sequence>MVIRNQRDRDGPNRGRRSADESSRRVRVDKQQRQRCPNIYSSLSLRQSQCRSSHFPPLFSKRRVIKTTLGCRSRKSSRQLSRGSYFITILVHWFVFRSSRVVCQPTPLCSIRNARASSSASPHHSSMTLIDIIQHLSLDMG</sequence>
<organism evidence="2 3">
    <name type="scientific">Pholiota conissans</name>
    <dbReference type="NCBI Taxonomy" id="109636"/>
    <lineage>
        <taxon>Eukaryota</taxon>
        <taxon>Fungi</taxon>
        <taxon>Dikarya</taxon>
        <taxon>Basidiomycota</taxon>
        <taxon>Agaricomycotina</taxon>
        <taxon>Agaricomycetes</taxon>
        <taxon>Agaricomycetidae</taxon>
        <taxon>Agaricales</taxon>
        <taxon>Agaricineae</taxon>
        <taxon>Strophariaceae</taxon>
        <taxon>Pholiota</taxon>
    </lineage>
</organism>
<comment type="caution">
    <text evidence="2">The sequence shown here is derived from an EMBL/GenBank/DDBJ whole genome shotgun (WGS) entry which is preliminary data.</text>
</comment>
<dbReference type="Proteomes" id="UP000807469">
    <property type="component" value="Unassembled WGS sequence"/>
</dbReference>
<dbReference type="AlphaFoldDB" id="A0A9P5YSE9"/>